<reference evidence="2 3" key="1">
    <citation type="submission" date="2018-06" db="EMBL/GenBank/DDBJ databases">
        <title>Whole genome sequencing of a novel hydrocarbon degrading bacterial strain, PW21 isolated from oil contaminated produced water sample.</title>
        <authorList>
            <person name="Nagkirti P."/>
            <person name="Shaikh A."/>
            <person name="Gowdaman V."/>
            <person name="Engineer A.E."/>
            <person name="Dagar S."/>
            <person name="Dhakephalkar P.K."/>
        </authorList>
    </citation>
    <scope>NUCLEOTIDE SEQUENCE [LARGE SCALE GENOMIC DNA]</scope>
    <source>
        <strain evidence="2 3">PW21</strain>
    </source>
</reference>
<proteinExistence type="predicted"/>
<organism evidence="2 3">
    <name type="scientific">Xylanimonas oleitrophica</name>
    <dbReference type="NCBI Taxonomy" id="2607479"/>
    <lineage>
        <taxon>Bacteria</taxon>
        <taxon>Bacillati</taxon>
        <taxon>Actinomycetota</taxon>
        <taxon>Actinomycetes</taxon>
        <taxon>Micrococcales</taxon>
        <taxon>Promicromonosporaceae</taxon>
        <taxon>Xylanimonas</taxon>
    </lineage>
</organism>
<protein>
    <submittedName>
        <fullName evidence="2">Uncharacterized protein</fullName>
    </submittedName>
</protein>
<dbReference type="Proteomes" id="UP000248783">
    <property type="component" value="Unassembled WGS sequence"/>
</dbReference>
<evidence type="ECO:0000313" key="3">
    <source>
        <dbReference type="Proteomes" id="UP000248783"/>
    </source>
</evidence>
<evidence type="ECO:0000256" key="1">
    <source>
        <dbReference type="SAM" id="MobiDB-lite"/>
    </source>
</evidence>
<sequence>MATLEGEYHGIVTSSDGGFETSDRYTRPVGRAETWAQAAALLDGTHHRPRRRRPARASRQS</sequence>
<name>A0A2W5WNJ9_9MICO</name>
<feature type="region of interest" description="Disordered" evidence="1">
    <location>
        <begin position="40"/>
        <end position="61"/>
    </location>
</feature>
<dbReference type="EMBL" id="QKWH01000006">
    <property type="protein sequence ID" value="PZR52927.1"/>
    <property type="molecule type" value="Genomic_DNA"/>
</dbReference>
<evidence type="ECO:0000313" key="2">
    <source>
        <dbReference type="EMBL" id="PZR52927.1"/>
    </source>
</evidence>
<dbReference type="AlphaFoldDB" id="A0A2W5WNJ9"/>
<feature type="compositionally biased region" description="Basic residues" evidence="1">
    <location>
        <begin position="47"/>
        <end position="61"/>
    </location>
</feature>
<comment type="caution">
    <text evidence="2">The sequence shown here is derived from an EMBL/GenBank/DDBJ whole genome shotgun (WGS) entry which is preliminary data.</text>
</comment>
<accession>A0A2W5WNJ9</accession>
<keyword evidence="3" id="KW-1185">Reference proteome</keyword>
<feature type="region of interest" description="Disordered" evidence="1">
    <location>
        <begin position="1"/>
        <end position="25"/>
    </location>
</feature>
<gene>
    <name evidence="2" type="ORF">DNL40_09745</name>
</gene>